<evidence type="ECO:0000313" key="2">
    <source>
        <dbReference type="EMBL" id="KAL2816487.1"/>
    </source>
</evidence>
<accession>A0ABR4HLY4</accession>
<gene>
    <name evidence="2" type="ORF">BJX63DRAFT_430185</name>
</gene>
<sequence length="704" mass="79296">MPGRQANQTQMVEADSACLEIATNEGLDANHAEMNKFRDPSSPGYVGVRTEIQTMIRSALNLGNSTSTNPTTGQPATPRVPGSSPVSLEAPNPLPVTGNETATVLFDFFSSRPNSVSFPAGSVVKVASKDQSVSALGGSQNGCLKNRQEYNMTNDSLNRLQLQPFESSSDAMSRNASGKMPTLTSLPFDVQRHIISYLHSVRDYAALSIQCRALHQLCDMETRRRYHKIQILPNTSSLDTAFGQLMEILRRPHLGHYVRQLEVCTREPQHLEYAKQEPQREINDEDKKLLEKAVQNAGFADSDSLIFNMLQQRMAYGDRPFSLMWNDPREDADKVFIPQALAAVLVSVSPYLESLAVTPMGVHYWQPEAPRILYPLDHLLRSVNDNPEKDVPYLQHLREVEIINAPQSSLDDGRFYMRMELYTPILTICKLPSIRSVTTDLVDEYDVGEDLEPGSSNITHIAIHHSSMSSSYLAPIICMCKELHDFSYSVGGRSTNDGGYPLFNPKTIIRALLFHKQTLGNLDLDVESYIHQFTSSCDYAYILLDFDRPDYLEGEPEIPGLRAQSGSLRDFQALKRLSIGIGFLFYFAGGTDRDYNSDQNSYCKLISSLPPNLEYLCIRGYKQGEFPDRDPHIEELMRAVREGGLQLEVTGIDKIIPHAENVEDPDGEPRLLWKSRWDSDYEEDEDDDEEEDEEEKIESDSEQK</sequence>
<dbReference type="SUPFAM" id="SSF81383">
    <property type="entry name" value="F-box domain"/>
    <property type="match status" value="1"/>
</dbReference>
<feature type="compositionally biased region" description="Basic and acidic residues" evidence="1">
    <location>
        <begin position="658"/>
        <end position="679"/>
    </location>
</feature>
<feature type="region of interest" description="Disordered" evidence="1">
    <location>
        <begin position="658"/>
        <end position="704"/>
    </location>
</feature>
<dbReference type="Proteomes" id="UP001610334">
    <property type="component" value="Unassembled WGS sequence"/>
</dbReference>
<feature type="region of interest" description="Disordered" evidence="1">
    <location>
        <begin position="62"/>
        <end position="94"/>
    </location>
</feature>
<dbReference type="InterPro" id="IPR036047">
    <property type="entry name" value="F-box-like_dom_sf"/>
</dbReference>
<evidence type="ECO:0000313" key="3">
    <source>
        <dbReference type="Proteomes" id="UP001610334"/>
    </source>
</evidence>
<evidence type="ECO:0008006" key="4">
    <source>
        <dbReference type="Google" id="ProtNLM"/>
    </source>
</evidence>
<organism evidence="2 3">
    <name type="scientific">Aspergillus granulosus</name>
    <dbReference type="NCBI Taxonomy" id="176169"/>
    <lineage>
        <taxon>Eukaryota</taxon>
        <taxon>Fungi</taxon>
        <taxon>Dikarya</taxon>
        <taxon>Ascomycota</taxon>
        <taxon>Pezizomycotina</taxon>
        <taxon>Eurotiomycetes</taxon>
        <taxon>Eurotiomycetidae</taxon>
        <taxon>Eurotiales</taxon>
        <taxon>Aspergillaceae</taxon>
        <taxon>Aspergillus</taxon>
        <taxon>Aspergillus subgen. Nidulantes</taxon>
    </lineage>
</organism>
<dbReference type="EMBL" id="JBFXLT010000022">
    <property type="protein sequence ID" value="KAL2816487.1"/>
    <property type="molecule type" value="Genomic_DNA"/>
</dbReference>
<protein>
    <recommendedName>
        <fullName evidence="4">F-box domain-containing protein</fullName>
    </recommendedName>
</protein>
<evidence type="ECO:0000256" key="1">
    <source>
        <dbReference type="SAM" id="MobiDB-lite"/>
    </source>
</evidence>
<feature type="compositionally biased region" description="Polar residues" evidence="1">
    <location>
        <begin position="62"/>
        <end position="75"/>
    </location>
</feature>
<keyword evidence="3" id="KW-1185">Reference proteome</keyword>
<reference evidence="2 3" key="1">
    <citation type="submission" date="2024-07" db="EMBL/GenBank/DDBJ databases">
        <title>Section-level genome sequencing and comparative genomics of Aspergillus sections Usti and Cavernicolus.</title>
        <authorList>
            <consortium name="Lawrence Berkeley National Laboratory"/>
            <person name="Nybo J.L."/>
            <person name="Vesth T.C."/>
            <person name="Theobald S."/>
            <person name="Frisvad J.C."/>
            <person name="Larsen T.O."/>
            <person name="Kjaerboelling I."/>
            <person name="Rothschild-Mancinelli K."/>
            <person name="Lyhne E.K."/>
            <person name="Kogle M.E."/>
            <person name="Barry K."/>
            <person name="Clum A."/>
            <person name="Na H."/>
            <person name="Ledsgaard L."/>
            <person name="Lin J."/>
            <person name="Lipzen A."/>
            <person name="Kuo A."/>
            <person name="Riley R."/>
            <person name="Mondo S."/>
            <person name="Labutti K."/>
            <person name="Haridas S."/>
            <person name="Pangalinan J."/>
            <person name="Salamov A.A."/>
            <person name="Simmons B.A."/>
            <person name="Magnuson J.K."/>
            <person name="Chen J."/>
            <person name="Drula E."/>
            <person name="Henrissat B."/>
            <person name="Wiebenga A."/>
            <person name="Lubbers R.J."/>
            <person name="Gomes A.C."/>
            <person name="Makela M.R."/>
            <person name="Stajich J."/>
            <person name="Grigoriev I.V."/>
            <person name="Mortensen U.H."/>
            <person name="De Vries R.P."/>
            <person name="Baker S.E."/>
            <person name="Andersen M.R."/>
        </authorList>
    </citation>
    <scope>NUCLEOTIDE SEQUENCE [LARGE SCALE GENOMIC DNA]</scope>
    <source>
        <strain evidence="2 3">CBS 588.65</strain>
    </source>
</reference>
<proteinExistence type="predicted"/>
<name>A0ABR4HLY4_9EURO</name>
<comment type="caution">
    <text evidence="2">The sequence shown here is derived from an EMBL/GenBank/DDBJ whole genome shotgun (WGS) entry which is preliminary data.</text>
</comment>
<feature type="compositionally biased region" description="Acidic residues" evidence="1">
    <location>
        <begin position="680"/>
        <end position="697"/>
    </location>
</feature>